<evidence type="ECO:0000256" key="2">
    <source>
        <dbReference type="SAM" id="Phobius"/>
    </source>
</evidence>
<evidence type="ECO:0008006" key="5">
    <source>
        <dbReference type="Google" id="ProtNLM"/>
    </source>
</evidence>
<proteinExistence type="predicted"/>
<keyword evidence="4" id="KW-1185">Reference proteome</keyword>
<sequence length="415" mass="48312">MDLKIPPSWGPLLANPRLPVAGLILAILTLSLTAYSIYTKRQTRQSSQVRSPSPEKGRPRKETRPFGVWPPSPFKLPTPEPYPNWSLTETKPLPYRPFRYGPKYHQTMGLRSVKHEDWIELDNHYPRFHADKARRIAERGMKCYRTAPEAYPAAVELLEDLVEYLPARYPSLFRKTEKGIENLWSGEKFNTVDRPLQEDPMLTAARLVQDDLAIMIEKPDGQYYLLAGAVFLPGFWRLEEKFGMSMSELHTSGDVPQFREKLEKGMMNFFRRVKPEEMVARNNYFFQVDDDLAWSWSLGSEDEAHPAWSKSEKNRAIEHHHFRSERQTLRRLPKSGGVVFTIRTYFHPVTEISQEDYVPGRLASAIRSWGDDVSRYKGKETYGEILLEYLDKKHDEQVARGLDLSKEDELRAYPY</sequence>
<gene>
    <name evidence="3" type="ORF">QBC37DRAFT_433893</name>
</gene>
<dbReference type="InterPro" id="IPR021848">
    <property type="entry name" value="HODM_asu-like"/>
</dbReference>
<evidence type="ECO:0000313" key="4">
    <source>
        <dbReference type="Proteomes" id="UP001301769"/>
    </source>
</evidence>
<organism evidence="3 4">
    <name type="scientific">Rhypophila decipiens</name>
    <dbReference type="NCBI Taxonomy" id="261697"/>
    <lineage>
        <taxon>Eukaryota</taxon>
        <taxon>Fungi</taxon>
        <taxon>Dikarya</taxon>
        <taxon>Ascomycota</taxon>
        <taxon>Pezizomycotina</taxon>
        <taxon>Sordariomycetes</taxon>
        <taxon>Sordariomycetidae</taxon>
        <taxon>Sordariales</taxon>
        <taxon>Naviculisporaceae</taxon>
        <taxon>Rhypophila</taxon>
    </lineage>
</organism>
<reference evidence="3" key="2">
    <citation type="submission" date="2023-05" db="EMBL/GenBank/DDBJ databases">
        <authorList>
            <consortium name="Lawrence Berkeley National Laboratory"/>
            <person name="Steindorff A."/>
            <person name="Hensen N."/>
            <person name="Bonometti L."/>
            <person name="Westerberg I."/>
            <person name="Brannstrom I.O."/>
            <person name="Guillou S."/>
            <person name="Cros-Aarteil S."/>
            <person name="Calhoun S."/>
            <person name="Haridas S."/>
            <person name="Kuo A."/>
            <person name="Mondo S."/>
            <person name="Pangilinan J."/>
            <person name="Riley R."/>
            <person name="Labutti K."/>
            <person name="Andreopoulos B."/>
            <person name="Lipzen A."/>
            <person name="Chen C."/>
            <person name="Yanf M."/>
            <person name="Daum C."/>
            <person name="Ng V."/>
            <person name="Clum A."/>
            <person name="Ohm R."/>
            <person name="Martin F."/>
            <person name="Silar P."/>
            <person name="Natvig D."/>
            <person name="Lalanne C."/>
            <person name="Gautier V."/>
            <person name="Ament-Velasquez S.L."/>
            <person name="Kruys A."/>
            <person name="Hutchinson M.I."/>
            <person name="Powell A.J."/>
            <person name="Barry K."/>
            <person name="Miller A.N."/>
            <person name="Grigoriev I.V."/>
            <person name="Debuchy R."/>
            <person name="Gladieux P."/>
            <person name="Thoren M.H."/>
            <person name="Johannesson H."/>
        </authorList>
    </citation>
    <scope>NUCLEOTIDE SEQUENCE</scope>
    <source>
        <strain evidence="3">PSN293</strain>
    </source>
</reference>
<feature type="region of interest" description="Disordered" evidence="1">
    <location>
        <begin position="41"/>
        <end position="70"/>
    </location>
</feature>
<dbReference type="Proteomes" id="UP001301769">
    <property type="component" value="Unassembled WGS sequence"/>
</dbReference>
<accession>A0AAN7B182</accession>
<protein>
    <recommendedName>
        <fullName evidence="5">Alpha-1,2-mannosyltransferase</fullName>
    </recommendedName>
</protein>
<dbReference type="Pfam" id="PF11927">
    <property type="entry name" value="HODM_asu-like"/>
    <property type="match status" value="1"/>
</dbReference>
<keyword evidence="2" id="KW-1133">Transmembrane helix</keyword>
<feature type="transmembrane region" description="Helical" evidence="2">
    <location>
        <begin position="20"/>
        <end position="38"/>
    </location>
</feature>
<feature type="compositionally biased region" description="Basic and acidic residues" evidence="1">
    <location>
        <begin position="53"/>
        <end position="64"/>
    </location>
</feature>
<dbReference type="EMBL" id="MU858315">
    <property type="protein sequence ID" value="KAK4207158.1"/>
    <property type="molecule type" value="Genomic_DNA"/>
</dbReference>
<keyword evidence="2" id="KW-0472">Membrane</keyword>
<evidence type="ECO:0000256" key="1">
    <source>
        <dbReference type="SAM" id="MobiDB-lite"/>
    </source>
</evidence>
<reference evidence="3" key="1">
    <citation type="journal article" date="2023" name="Mol. Phylogenet. Evol.">
        <title>Genome-scale phylogeny and comparative genomics of the fungal order Sordariales.</title>
        <authorList>
            <person name="Hensen N."/>
            <person name="Bonometti L."/>
            <person name="Westerberg I."/>
            <person name="Brannstrom I.O."/>
            <person name="Guillou S."/>
            <person name="Cros-Aarteil S."/>
            <person name="Calhoun S."/>
            <person name="Haridas S."/>
            <person name="Kuo A."/>
            <person name="Mondo S."/>
            <person name="Pangilinan J."/>
            <person name="Riley R."/>
            <person name="LaButti K."/>
            <person name="Andreopoulos B."/>
            <person name="Lipzen A."/>
            <person name="Chen C."/>
            <person name="Yan M."/>
            <person name="Daum C."/>
            <person name="Ng V."/>
            <person name="Clum A."/>
            <person name="Steindorff A."/>
            <person name="Ohm R.A."/>
            <person name="Martin F."/>
            <person name="Silar P."/>
            <person name="Natvig D.O."/>
            <person name="Lalanne C."/>
            <person name="Gautier V."/>
            <person name="Ament-Velasquez S.L."/>
            <person name="Kruys A."/>
            <person name="Hutchinson M.I."/>
            <person name="Powell A.J."/>
            <person name="Barry K."/>
            <person name="Miller A.N."/>
            <person name="Grigoriev I.V."/>
            <person name="Debuchy R."/>
            <person name="Gladieux P."/>
            <person name="Hiltunen Thoren M."/>
            <person name="Johannesson H."/>
        </authorList>
    </citation>
    <scope>NUCLEOTIDE SEQUENCE</scope>
    <source>
        <strain evidence="3">PSN293</strain>
    </source>
</reference>
<keyword evidence="2" id="KW-0812">Transmembrane</keyword>
<name>A0AAN7B182_9PEZI</name>
<comment type="caution">
    <text evidence="3">The sequence shown here is derived from an EMBL/GenBank/DDBJ whole genome shotgun (WGS) entry which is preliminary data.</text>
</comment>
<dbReference type="AlphaFoldDB" id="A0AAN7B182"/>
<evidence type="ECO:0000313" key="3">
    <source>
        <dbReference type="EMBL" id="KAK4207158.1"/>
    </source>
</evidence>